<sequence>MPHQVSSEIRSCIDNCLECHTKCTETINHCLKKGNEHSDPKHINILLDCAQICQTSADFMLRTSNLHPKTCDVCAQACKNCAEDCEKIGKDDDLMKECAKICWECAESCKKMAKH</sequence>
<proteinExistence type="predicted"/>
<dbReference type="OrthoDB" id="5396211at2"/>
<evidence type="ECO:0000313" key="3">
    <source>
        <dbReference type="Proteomes" id="UP000051497"/>
    </source>
</evidence>
<dbReference type="EMBL" id="LKAJ01000017">
    <property type="protein sequence ID" value="KRG19179.1"/>
    <property type="molecule type" value="Genomic_DNA"/>
</dbReference>
<dbReference type="EMBL" id="LKAJ02000003">
    <property type="protein sequence ID" value="MCS5712895.1"/>
    <property type="molecule type" value="Genomic_DNA"/>
</dbReference>
<reference evidence="1" key="1">
    <citation type="submission" date="2015-09" db="EMBL/GenBank/DDBJ databases">
        <title>Draft Genome Sequences of Two Novel Amoeba-resistant Intranuclear Bacteria, Candidatus Berkiella cookevillensis and Candidatus Berkiella aquae.</title>
        <authorList>
            <person name="Mehari Y.T."/>
            <person name="Arivett B.A."/>
            <person name="Farone A.L."/>
            <person name="Gunderson J.H."/>
            <person name="Farone M.B."/>
        </authorList>
    </citation>
    <scope>NUCLEOTIDE SEQUENCE [LARGE SCALE GENOMIC DNA]</scope>
    <source>
        <strain evidence="1">HT99</strain>
    </source>
</reference>
<gene>
    <name evidence="2" type="ORF">HT99x_015755</name>
    <name evidence="1" type="ORF">HT99x_02838</name>
</gene>
<dbReference type="InterPro" id="IPR005560">
    <property type="entry name" value="Csp_YhjQ"/>
</dbReference>
<name>A0A0Q9YF31_9GAMM</name>
<dbReference type="Pfam" id="PF03860">
    <property type="entry name" value="Csp"/>
    <property type="match status" value="1"/>
</dbReference>
<dbReference type="AlphaFoldDB" id="A0A0Q9YF31"/>
<dbReference type="Proteomes" id="UP000051497">
    <property type="component" value="Unassembled WGS sequence"/>
</dbReference>
<dbReference type="STRING" id="295108.HT99x_02838"/>
<reference evidence="2" key="2">
    <citation type="journal article" date="2016" name="Genome Announc.">
        <title>Draft Genome Sequences of Two Novel Amoeba-Resistant Intranuclear Bacteria, 'Candidatus Berkiella cookevillensis' and 'Candidatus Berkiella aquae'.</title>
        <authorList>
            <person name="Mehari Y.T."/>
            <person name="Arivett B.A."/>
            <person name="Farone A.L."/>
            <person name="Gunderson J.H."/>
            <person name="Farone M.B."/>
        </authorList>
    </citation>
    <scope>NUCLEOTIDE SEQUENCE</scope>
    <source>
        <strain evidence="2">HT99</strain>
    </source>
</reference>
<dbReference type="InterPro" id="IPR044543">
    <property type="entry name" value="YHJQ-like"/>
</dbReference>
<dbReference type="PANTHER" id="PTHR37310">
    <property type="entry name" value="CYTOPLASMIC PROTEIN-RELATED"/>
    <property type="match status" value="1"/>
</dbReference>
<protein>
    <submittedName>
        <fullName evidence="2">Four-helix bundle copper-binding protein</fullName>
    </submittedName>
</protein>
<reference evidence="2" key="3">
    <citation type="submission" date="2021-06" db="EMBL/GenBank/DDBJ databases">
        <title>Genomic Description and Analysis of Intracellular Bacteria, Candidatus Berkiella cookevillensis and Candidatus Berkiella aquae.</title>
        <authorList>
            <person name="Kidane D.T."/>
            <person name="Mehari Y.T."/>
            <person name="Rice F.C."/>
            <person name="Arivett B.A."/>
            <person name="Farone A.L."/>
            <person name="Berk S.G."/>
            <person name="Farone M.B."/>
        </authorList>
    </citation>
    <scope>NUCLEOTIDE SEQUENCE</scope>
    <source>
        <strain evidence="2">HT99</strain>
    </source>
</reference>
<keyword evidence="3" id="KW-1185">Reference proteome</keyword>
<dbReference type="Gene3D" id="1.20.1270.360">
    <property type="match status" value="1"/>
</dbReference>
<organism evidence="1">
    <name type="scientific">Candidatus Berkiella aquae</name>
    <dbReference type="NCBI Taxonomy" id="295108"/>
    <lineage>
        <taxon>Bacteria</taxon>
        <taxon>Pseudomonadati</taxon>
        <taxon>Pseudomonadota</taxon>
        <taxon>Gammaproteobacteria</taxon>
        <taxon>Candidatus Berkiellales</taxon>
        <taxon>Candidatus Berkiellaceae</taxon>
        <taxon>Candidatus Berkiella</taxon>
    </lineage>
</organism>
<dbReference type="CDD" id="cd08026">
    <property type="entry name" value="DUF326"/>
    <property type="match status" value="1"/>
</dbReference>
<evidence type="ECO:0000313" key="2">
    <source>
        <dbReference type="EMBL" id="MCS5712895.1"/>
    </source>
</evidence>
<dbReference type="RefSeq" id="WP_075067436.1">
    <property type="nucleotide sequence ID" value="NZ_LKAJ02000003.1"/>
</dbReference>
<accession>A0A0Q9YF31</accession>
<dbReference type="PANTHER" id="PTHR37310:SF1">
    <property type="entry name" value="CYTOPLASMIC PROTEIN"/>
    <property type="match status" value="1"/>
</dbReference>
<evidence type="ECO:0000313" key="1">
    <source>
        <dbReference type="EMBL" id="KRG19179.1"/>
    </source>
</evidence>
<comment type="caution">
    <text evidence="1">The sequence shown here is derived from an EMBL/GenBank/DDBJ whole genome shotgun (WGS) entry which is preliminary data.</text>
</comment>